<comment type="caution">
    <text evidence="1">The sequence shown here is derived from an EMBL/GenBank/DDBJ whole genome shotgun (WGS) entry which is preliminary data.</text>
</comment>
<accession>A0A366M7Y7</accession>
<evidence type="ECO:0000313" key="2">
    <source>
        <dbReference type="Proteomes" id="UP000253099"/>
    </source>
</evidence>
<evidence type="ECO:0000313" key="1">
    <source>
        <dbReference type="EMBL" id="RBQ22348.1"/>
    </source>
</evidence>
<dbReference type="EMBL" id="NIZT01000070">
    <property type="protein sequence ID" value="RBQ22348.1"/>
    <property type="molecule type" value="Genomic_DNA"/>
</dbReference>
<protein>
    <submittedName>
        <fullName evidence="1">Uncharacterized protein</fullName>
    </submittedName>
</protein>
<sequence length="122" mass="13639">MNDRNIITSTEDVNTVDQDLSNFNVSVNNKNLNIKNSKLNNSKLVNNDRKVEIFDSIIKNSNLTFNSNNEIIIKNSKFFNTIISVTGVKTLYLINCSVVNSSVNSSTTNLLTLDIIDIIVIN</sequence>
<organism evidence="1 2">
    <name type="scientific">Candidatus Methanobinarius endosymbioticus</name>
    <dbReference type="NCBI Taxonomy" id="2006182"/>
    <lineage>
        <taxon>Archaea</taxon>
        <taxon>Methanobacteriati</taxon>
        <taxon>Methanobacteriota</taxon>
        <taxon>Methanomada group</taxon>
        <taxon>Methanobacteria</taxon>
        <taxon>Methanobacteriales</taxon>
        <taxon>Methanobacteriaceae</taxon>
        <taxon>Candidatus Methanobinarius</taxon>
    </lineage>
</organism>
<name>A0A366M7Y7_9EURY</name>
<dbReference type="AlphaFoldDB" id="A0A366M7Y7"/>
<reference evidence="1 2" key="1">
    <citation type="submission" date="2018-06" db="EMBL/GenBank/DDBJ databases">
        <title>Genomic insight into two independent archaeal endosymbiosis events.</title>
        <authorList>
            <person name="Lind A.E."/>
            <person name="Lewis W.H."/>
            <person name="Spang A."/>
            <person name="Guy L."/>
            <person name="Embley M.T."/>
            <person name="Ettema T.J.G."/>
        </authorList>
    </citation>
    <scope>NUCLEOTIDE SEQUENCE [LARGE SCALE GENOMIC DNA]</scope>
    <source>
        <strain evidence="1">NOE</strain>
    </source>
</reference>
<keyword evidence="2" id="KW-1185">Reference proteome</keyword>
<gene>
    <name evidence="1" type="ORF">ALNOE001_20910</name>
</gene>
<dbReference type="Proteomes" id="UP000253099">
    <property type="component" value="Unassembled WGS sequence"/>
</dbReference>
<proteinExistence type="predicted"/>